<dbReference type="PANTHER" id="PTHR11409:SF42">
    <property type="entry name" value="ADENOSINE DEAMINASE-LIKE PROTEIN"/>
    <property type="match status" value="1"/>
</dbReference>
<dbReference type="OrthoDB" id="272271at2759"/>
<evidence type="ECO:0000256" key="5">
    <source>
        <dbReference type="ARBA" id="ARBA00022726"/>
    </source>
</evidence>
<dbReference type="GO" id="GO:0046872">
    <property type="term" value="F:metal ion binding"/>
    <property type="evidence" value="ECO:0007669"/>
    <property type="project" value="UniProtKB-KW"/>
</dbReference>
<dbReference type="InterPro" id="IPR032466">
    <property type="entry name" value="Metal_Hydrolase"/>
</dbReference>
<evidence type="ECO:0000256" key="8">
    <source>
        <dbReference type="ARBA" id="ARBA00023080"/>
    </source>
</evidence>
<comment type="similarity">
    <text evidence="3">Belongs to the metallo-dependent hydrolases superfamily. Adenosine and AMP deaminases family.</text>
</comment>
<dbReference type="AlphaFoldDB" id="A0A0V0QCG8"/>
<dbReference type="GO" id="GO:0009117">
    <property type="term" value="P:nucleotide metabolic process"/>
    <property type="evidence" value="ECO:0007669"/>
    <property type="project" value="UniProtKB-KW"/>
</dbReference>
<comment type="catalytic activity">
    <reaction evidence="9">
        <text>N(6)-methyl-AMP + H2O + H(+) = IMP + methylamine</text>
        <dbReference type="Rhea" id="RHEA:16001"/>
        <dbReference type="ChEBI" id="CHEBI:15377"/>
        <dbReference type="ChEBI" id="CHEBI:15378"/>
        <dbReference type="ChEBI" id="CHEBI:58053"/>
        <dbReference type="ChEBI" id="CHEBI:59338"/>
        <dbReference type="ChEBI" id="CHEBI:144842"/>
    </reaction>
    <physiologicalReaction direction="left-to-right" evidence="9">
        <dbReference type="Rhea" id="RHEA:16002"/>
    </physiologicalReaction>
</comment>
<dbReference type="Pfam" id="PF00962">
    <property type="entry name" value="A_deaminase"/>
    <property type="match status" value="1"/>
</dbReference>
<dbReference type="EMBL" id="LDAU01000202">
    <property type="protein sequence ID" value="KRW99942.1"/>
    <property type="molecule type" value="Genomic_DNA"/>
</dbReference>
<accession>A0A0V0QCG8</accession>
<evidence type="ECO:0000259" key="10">
    <source>
        <dbReference type="Pfam" id="PF00962"/>
    </source>
</evidence>
<dbReference type="UniPathway" id="UPA00606"/>
<reference evidence="11 12" key="1">
    <citation type="journal article" date="2015" name="Sci. Rep.">
        <title>Genome of the facultative scuticociliatosis pathogen Pseudocohnilembus persalinus provides insight into its virulence through horizontal gene transfer.</title>
        <authorList>
            <person name="Xiong J."/>
            <person name="Wang G."/>
            <person name="Cheng J."/>
            <person name="Tian M."/>
            <person name="Pan X."/>
            <person name="Warren A."/>
            <person name="Jiang C."/>
            <person name="Yuan D."/>
            <person name="Miao W."/>
        </authorList>
    </citation>
    <scope>NUCLEOTIDE SEQUENCE [LARGE SCALE GENOMIC DNA]</scope>
    <source>
        <strain evidence="11">36N120E</strain>
    </source>
</reference>
<dbReference type="PANTHER" id="PTHR11409">
    <property type="entry name" value="ADENOSINE DEAMINASE"/>
    <property type="match status" value="1"/>
</dbReference>
<evidence type="ECO:0000256" key="4">
    <source>
        <dbReference type="ARBA" id="ARBA00022723"/>
    </source>
</evidence>
<keyword evidence="7" id="KW-0862">Zinc</keyword>
<evidence type="ECO:0000256" key="1">
    <source>
        <dbReference type="ARBA" id="ARBA00001947"/>
    </source>
</evidence>
<evidence type="ECO:0000256" key="9">
    <source>
        <dbReference type="ARBA" id="ARBA00048787"/>
    </source>
</evidence>
<keyword evidence="12" id="KW-1185">Reference proteome</keyword>
<proteinExistence type="inferred from homology"/>
<comment type="caution">
    <text evidence="11">The sequence shown here is derived from an EMBL/GenBank/DDBJ whole genome shotgun (WGS) entry which is preliminary data.</text>
</comment>
<evidence type="ECO:0000256" key="3">
    <source>
        <dbReference type="ARBA" id="ARBA00006676"/>
    </source>
</evidence>
<protein>
    <recommendedName>
        <fullName evidence="10">Adenosine deaminase domain-containing protein</fullName>
    </recommendedName>
</protein>
<dbReference type="InterPro" id="IPR006330">
    <property type="entry name" value="Ado/ade_deaminase"/>
</dbReference>
<keyword evidence="6" id="KW-0378">Hydrolase</keyword>
<keyword evidence="8" id="KW-0546">Nucleotide metabolism</keyword>
<dbReference type="Proteomes" id="UP000054937">
    <property type="component" value="Unassembled WGS sequence"/>
</dbReference>
<dbReference type="GO" id="GO:0004000">
    <property type="term" value="F:adenosine deaminase activity"/>
    <property type="evidence" value="ECO:0007669"/>
    <property type="project" value="TreeGrafter"/>
</dbReference>
<dbReference type="FunCoup" id="A0A0V0QCG8">
    <property type="interactions" value="30"/>
</dbReference>
<dbReference type="OMA" id="RPQFKPY"/>
<evidence type="ECO:0000313" key="12">
    <source>
        <dbReference type="Proteomes" id="UP000054937"/>
    </source>
</evidence>
<keyword evidence="4" id="KW-0479">Metal-binding</keyword>
<dbReference type="SUPFAM" id="SSF51556">
    <property type="entry name" value="Metallo-dependent hydrolases"/>
    <property type="match status" value="1"/>
</dbReference>
<sequence>MHAHLAGSVRRKTLQDLLEQKGLNLDYSCFEAKDMHETFQIFDLIYKGLTTLQDIKRVTKEMLEDFQQENTIYLEIRSTPKQTEFYNQDEYLTTIFEEIHNFDQQFSQNMIVRFILSIDRSKDVQEAWNRLNLYKKFKKNEKYSKYLVGLDWCGNPHKNHFSQFLPVFQQTKQENIPITIHTGEVQGVIDETQMILDFKPDRLGHFNLYNKEQFEQVLKEKIPIEMCPTSNKYTLYLDSYKDHHFSDFYKQKHTMSFNTDDNCCFNTNITNEYEQMVNAFDLQKNDLYTILMNSVDMIFDKQHQQVLREKIDLYFKTDN</sequence>
<evidence type="ECO:0000313" key="11">
    <source>
        <dbReference type="EMBL" id="KRW99942.1"/>
    </source>
</evidence>
<evidence type="ECO:0000256" key="2">
    <source>
        <dbReference type="ARBA" id="ARBA00005058"/>
    </source>
</evidence>
<comment type="cofactor">
    <cofactor evidence="1">
        <name>Zn(2+)</name>
        <dbReference type="ChEBI" id="CHEBI:29105"/>
    </cofactor>
</comment>
<dbReference type="GO" id="GO:0006166">
    <property type="term" value="P:purine ribonucleoside salvage"/>
    <property type="evidence" value="ECO:0007669"/>
    <property type="project" value="UniProtKB-KW"/>
</dbReference>
<gene>
    <name evidence="11" type="ORF">PPERSA_12618</name>
</gene>
<dbReference type="Gene3D" id="3.20.20.140">
    <property type="entry name" value="Metal-dependent hydrolases"/>
    <property type="match status" value="1"/>
</dbReference>
<evidence type="ECO:0000256" key="7">
    <source>
        <dbReference type="ARBA" id="ARBA00022833"/>
    </source>
</evidence>
<feature type="domain" description="Adenosine deaminase" evidence="10">
    <location>
        <begin position="1"/>
        <end position="312"/>
    </location>
</feature>
<keyword evidence="5" id="KW-0660">Purine salvage</keyword>
<name>A0A0V0QCG8_PSEPJ</name>
<evidence type="ECO:0000256" key="6">
    <source>
        <dbReference type="ARBA" id="ARBA00022801"/>
    </source>
</evidence>
<comment type="pathway">
    <text evidence="2">Purine metabolism; purine nucleoside salvage.</text>
</comment>
<dbReference type="InterPro" id="IPR001365">
    <property type="entry name" value="A_deaminase_dom"/>
</dbReference>
<organism evidence="11 12">
    <name type="scientific">Pseudocohnilembus persalinus</name>
    <name type="common">Ciliate</name>
    <dbReference type="NCBI Taxonomy" id="266149"/>
    <lineage>
        <taxon>Eukaryota</taxon>
        <taxon>Sar</taxon>
        <taxon>Alveolata</taxon>
        <taxon>Ciliophora</taxon>
        <taxon>Intramacronucleata</taxon>
        <taxon>Oligohymenophorea</taxon>
        <taxon>Scuticociliatia</taxon>
        <taxon>Philasterida</taxon>
        <taxon>Pseudocohnilembidae</taxon>
        <taxon>Pseudocohnilembus</taxon>
    </lineage>
</organism>
<dbReference type="InParanoid" id="A0A0V0QCG8"/>
<dbReference type="GO" id="GO:0006154">
    <property type="term" value="P:adenosine catabolic process"/>
    <property type="evidence" value="ECO:0007669"/>
    <property type="project" value="TreeGrafter"/>
</dbReference>
<dbReference type="GO" id="GO:0046103">
    <property type="term" value="P:inosine biosynthetic process"/>
    <property type="evidence" value="ECO:0007669"/>
    <property type="project" value="TreeGrafter"/>
</dbReference>